<keyword evidence="5" id="KW-0963">Cytoplasm</keyword>
<name>A0A3P6USW7_LITSI</name>
<dbReference type="InterPro" id="IPR036388">
    <property type="entry name" value="WH-like_DNA-bd_sf"/>
</dbReference>
<dbReference type="OMA" id="KNIMHTV"/>
<dbReference type="AlphaFoldDB" id="A0A3P6USW7"/>
<accession>A0A3P6USW7</accession>
<dbReference type="SUPFAM" id="SSF46785">
    <property type="entry name" value="Winged helix' DNA-binding domain"/>
    <property type="match status" value="1"/>
</dbReference>
<reference evidence="9 10" key="1">
    <citation type="submission" date="2018-08" db="EMBL/GenBank/DDBJ databases">
        <authorList>
            <person name="Laetsch R D."/>
            <person name="Stevens L."/>
            <person name="Kumar S."/>
            <person name="Blaxter L. M."/>
        </authorList>
    </citation>
    <scope>NUCLEOTIDE SEQUENCE [LARGE SCALE GENOMIC DNA]</scope>
</reference>
<evidence type="ECO:0000256" key="6">
    <source>
        <dbReference type="ARBA" id="ARBA00022790"/>
    </source>
</evidence>
<dbReference type="InterPro" id="IPR000717">
    <property type="entry name" value="PCI_dom"/>
</dbReference>
<evidence type="ECO:0000256" key="1">
    <source>
        <dbReference type="ARBA" id="ARBA00004123"/>
    </source>
</evidence>
<gene>
    <name evidence="9" type="ORF">NLS_LOCUS5306</name>
</gene>
<dbReference type="PANTHER" id="PTHR10855">
    <property type="entry name" value="26S PROTEASOME NON-ATPASE REGULATORY SUBUNIT 12/COP9 SIGNALOSOME COMPLEX SUBUNIT 4"/>
    <property type="match status" value="1"/>
</dbReference>
<dbReference type="GO" id="GO:0008180">
    <property type="term" value="C:COP9 signalosome"/>
    <property type="evidence" value="ECO:0007669"/>
    <property type="project" value="UniProtKB-KW"/>
</dbReference>
<dbReference type="Pfam" id="PF01399">
    <property type="entry name" value="PCI"/>
    <property type="match status" value="1"/>
</dbReference>
<dbReference type="Pfam" id="PF22241">
    <property type="entry name" value="PSMD12-CSN4_N"/>
    <property type="match status" value="1"/>
</dbReference>
<sequence length="416" mass="47019">MTEEIATAVGNIFIDELDHKAQSLRLKALLQSTLSSGGNEDDISSNVTRIAEAVVNKESVSMVVSRQFVTDIVAALDDLKPSLVKEVARALLNIVQSRLISYEEQVTQLRFRLADLYEGDGDSAEAAKILMAIPLETGQRTYSTELKIRTYLRIAQLALDYKNPEEAESFVNRASMLVNDISKDDELVVAYKSLYAKVLDHRKKFIEAAQRYYDLSLFRDMLTPSEKARALTNAISCTVLALPGVQRSRMLSTLYKDERCSTLTAYRILQKMYFERLIQSNEVIEFEKSLSLHQQVTHDGWSLLQRAVIEHNFTAVSKIFTNITFGQLAKLLNIDCEQAEKMARQIIADGRIVGTIDQIDETVHFTHTVDQDAVPGKEVLAEWDQHIAELCQDVNIVTDMIIEKHKSWVDARKPMA</sequence>
<keyword evidence="10" id="KW-1185">Reference proteome</keyword>
<organism evidence="9 10">
    <name type="scientific">Litomosoides sigmodontis</name>
    <name type="common">Filarial nematode worm</name>
    <dbReference type="NCBI Taxonomy" id="42156"/>
    <lineage>
        <taxon>Eukaryota</taxon>
        <taxon>Metazoa</taxon>
        <taxon>Ecdysozoa</taxon>
        <taxon>Nematoda</taxon>
        <taxon>Chromadorea</taxon>
        <taxon>Rhabditida</taxon>
        <taxon>Spirurina</taxon>
        <taxon>Spiruromorpha</taxon>
        <taxon>Filarioidea</taxon>
        <taxon>Onchocercidae</taxon>
        <taxon>Litomosoides</taxon>
    </lineage>
</organism>
<evidence type="ECO:0000256" key="3">
    <source>
        <dbReference type="ARBA" id="ARBA00010417"/>
    </source>
</evidence>
<comment type="similarity">
    <text evidence="3">Belongs to the CSN4 family.</text>
</comment>
<dbReference type="SMART" id="SM00088">
    <property type="entry name" value="PINT"/>
    <property type="match status" value="1"/>
</dbReference>
<evidence type="ECO:0000313" key="9">
    <source>
        <dbReference type="EMBL" id="VDK81464.1"/>
    </source>
</evidence>
<dbReference type="InterPro" id="IPR036390">
    <property type="entry name" value="WH_DNA-bd_sf"/>
</dbReference>
<keyword evidence="6" id="KW-0736">Signalosome</keyword>
<dbReference type="STRING" id="42156.A0A3P6USW7"/>
<evidence type="ECO:0000259" key="8">
    <source>
        <dbReference type="PROSITE" id="PS50250"/>
    </source>
</evidence>
<evidence type="ECO:0000256" key="7">
    <source>
        <dbReference type="ARBA" id="ARBA00023242"/>
    </source>
</evidence>
<evidence type="ECO:0000313" key="10">
    <source>
        <dbReference type="Proteomes" id="UP000277928"/>
    </source>
</evidence>
<feature type="domain" description="PCI" evidence="8">
    <location>
        <begin position="204"/>
        <end position="370"/>
    </location>
</feature>
<dbReference type="OrthoDB" id="295656at2759"/>
<dbReference type="PANTHER" id="PTHR10855:SF2">
    <property type="entry name" value="COP9 SIGNALOSOME COMPLEX SUBUNIT 4"/>
    <property type="match status" value="1"/>
</dbReference>
<keyword evidence="7" id="KW-0539">Nucleus</keyword>
<dbReference type="InterPro" id="IPR040134">
    <property type="entry name" value="PSMD12/CSN4"/>
</dbReference>
<dbReference type="Gene3D" id="1.10.10.10">
    <property type="entry name" value="Winged helix-like DNA-binding domain superfamily/Winged helix DNA-binding domain"/>
    <property type="match status" value="1"/>
</dbReference>
<dbReference type="EMBL" id="UYRX01000391">
    <property type="protein sequence ID" value="VDK81464.1"/>
    <property type="molecule type" value="Genomic_DNA"/>
</dbReference>
<dbReference type="Proteomes" id="UP000277928">
    <property type="component" value="Unassembled WGS sequence"/>
</dbReference>
<dbReference type="GO" id="GO:0005829">
    <property type="term" value="C:cytosol"/>
    <property type="evidence" value="ECO:0007669"/>
    <property type="project" value="TreeGrafter"/>
</dbReference>
<dbReference type="InterPro" id="IPR054559">
    <property type="entry name" value="PSMD12-CSN4-like_N"/>
</dbReference>
<proteinExistence type="inferred from homology"/>
<protein>
    <recommendedName>
        <fullName evidence="4">COP9 signalosome complex subunit 4</fullName>
    </recommendedName>
</protein>
<evidence type="ECO:0000256" key="4">
    <source>
        <dbReference type="ARBA" id="ARBA00014881"/>
    </source>
</evidence>
<comment type="subcellular location">
    <subcellularLocation>
        <location evidence="2">Cytoplasm</location>
    </subcellularLocation>
    <subcellularLocation>
        <location evidence="1">Nucleus</location>
    </subcellularLocation>
</comment>
<evidence type="ECO:0000256" key="5">
    <source>
        <dbReference type="ARBA" id="ARBA00022490"/>
    </source>
</evidence>
<dbReference type="PROSITE" id="PS50250">
    <property type="entry name" value="PCI"/>
    <property type="match status" value="1"/>
</dbReference>
<evidence type="ECO:0000256" key="2">
    <source>
        <dbReference type="ARBA" id="ARBA00004496"/>
    </source>
</evidence>